<sequence>MMFGVHMLPSHSQLSSLESAGNIVGEPVIPNLQLELLLLGMERKTPSNGRTDLGERRLRNAKLSWEIARVECHISCLE</sequence>
<name>A0AAN9L5N7_CANGL</name>
<organism evidence="1 2">
    <name type="scientific">Canavalia gladiata</name>
    <name type="common">Sword bean</name>
    <name type="synonym">Dolichos gladiatus</name>
    <dbReference type="NCBI Taxonomy" id="3824"/>
    <lineage>
        <taxon>Eukaryota</taxon>
        <taxon>Viridiplantae</taxon>
        <taxon>Streptophyta</taxon>
        <taxon>Embryophyta</taxon>
        <taxon>Tracheophyta</taxon>
        <taxon>Spermatophyta</taxon>
        <taxon>Magnoliopsida</taxon>
        <taxon>eudicotyledons</taxon>
        <taxon>Gunneridae</taxon>
        <taxon>Pentapetalae</taxon>
        <taxon>rosids</taxon>
        <taxon>fabids</taxon>
        <taxon>Fabales</taxon>
        <taxon>Fabaceae</taxon>
        <taxon>Papilionoideae</taxon>
        <taxon>50 kb inversion clade</taxon>
        <taxon>NPAAA clade</taxon>
        <taxon>indigoferoid/millettioid clade</taxon>
        <taxon>Phaseoleae</taxon>
        <taxon>Canavalia</taxon>
    </lineage>
</organism>
<proteinExistence type="predicted"/>
<reference evidence="1 2" key="1">
    <citation type="submission" date="2024-01" db="EMBL/GenBank/DDBJ databases">
        <title>The genomes of 5 underutilized Papilionoideae crops provide insights into root nodulation and disease resistanc.</title>
        <authorList>
            <person name="Jiang F."/>
        </authorList>
    </citation>
    <scope>NUCLEOTIDE SEQUENCE [LARGE SCALE GENOMIC DNA]</scope>
    <source>
        <strain evidence="1">LVBAO_FW01</strain>
        <tissue evidence="1">Leaves</tissue>
    </source>
</reference>
<accession>A0AAN9L5N7</accession>
<dbReference type="EMBL" id="JAYMYQ010000005">
    <property type="protein sequence ID" value="KAK7329201.1"/>
    <property type="molecule type" value="Genomic_DNA"/>
</dbReference>
<gene>
    <name evidence="1" type="ORF">VNO77_23351</name>
</gene>
<dbReference type="Proteomes" id="UP001367508">
    <property type="component" value="Unassembled WGS sequence"/>
</dbReference>
<evidence type="ECO:0000313" key="2">
    <source>
        <dbReference type="Proteomes" id="UP001367508"/>
    </source>
</evidence>
<dbReference type="AlphaFoldDB" id="A0AAN9L5N7"/>
<keyword evidence="2" id="KW-1185">Reference proteome</keyword>
<protein>
    <submittedName>
        <fullName evidence="1">Uncharacterized protein</fullName>
    </submittedName>
</protein>
<evidence type="ECO:0000313" key="1">
    <source>
        <dbReference type="EMBL" id="KAK7329201.1"/>
    </source>
</evidence>
<comment type="caution">
    <text evidence="1">The sequence shown here is derived from an EMBL/GenBank/DDBJ whole genome shotgun (WGS) entry which is preliminary data.</text>
</comment>